<keyword evidence="2 6" id="KW-0121">Carboxypeptidase</keyword>
<dbReference type="InterPro" id="IPR029058">
    <property type="entry name" value="AB_hydrolase_fold"/>
</dbReference>
<proteinExistence type="inferred from homology"/>
<dbReference type="EMBL" id="SPRC01000061">
    <property type="protein sequence ID" value="TIB75548.1"/>
    <property type="molecule type" value="Genomic_DNA"/>
</dbReference>
<keyword evidence="4 6" id="KW-0378">Hydrolase</keyword>
<evidence type="ECO:0000256" key="3">
    <source>
        <dbReference type="ARBA" id="ARBA00022670"/>
    </source>
</evidence>
<dbReference type="PANTHER" id="PTHR11802">
    <property type="entry name" value="SERINE PROTEASE FAMILY S10 SERINE CARBOXYPEPTIDASE"/>
    <property type="match status" value="1"/>
</dbReference>
<evidence type="ECO:0000256" key="2">
    <source>
        <dbReference type="ARBA" id="ARBA00022645"/>
    </source>
</evidence>
<dbReference type="PROSITE" id="PS00131">
    <property type="entry name" value="CARBOXYPEPT_SER_SER"/>
    <property type="match status" value="1"/>
</dbReference>
<dbReference type="GO" id="GO:0004185">
    <property type="term" value="F:serine-type carboxypeptidase activity"/>
    <property type="evidence" value="ECO:0007669"/>
    <property type="project" value="UniProtKB-UniRule"/>
</dbReference>
<dbReference type="Proteomes" id="UP000310685">
    <property type="component" value="Unassembled WGS sequence"/>
</dbReference>
<dbReference type="PRINTS" id="PR00724">
    <property type="entry name" value="CRBOXYPTASEC"/>
</dbReference>
<keyword evidence="5" id="KW-0325">Glycoprotein</keyword>
<dbReference type="Pfam" id="PF00450">
    <property type="entry name" value="Peptidase_S10"/>
    <property type="match status" value="1"/>
</dbReference>
<organism evidence="7 8">
    <name type="scientific">Wallemia mellicola</name>
    <dbReference type="NCBI Taxonomy" id="1708541"/>
    <lineage>
        <taxon>Eukaryota</taxon>
        <taxon>Fungi</taxon>
        <taxon>Dikarya</taxon>
        <taxon>Basidiomycota</taxon>
        <taxon>Wallemiomycotina</taxon>
        <taxon>Wallemiomycetes</taxon>
        <taxon>Wallemiales</taxon>
        <taxon>Wallemiaceae</taxon>
        <taxon>Wallemia</taxon>
    </lineage>
</organism>
<feature type="chain" id="PRO_5020830818" description="Carboxypeptidase" evidence="6">
    <location>
        <begin position="19"/>
        <end position="533"/>
    </location>
</feature>
<evidence type="ECO:0000256" key="5">
    <source>
        <dbReference type="ARBA" id="ARBA00023180"/>
    </source>
</evidence>
<comment type="caution">
    <text evidence="7">The sequence shown here is derived from an EMBL/GenBank/DDBJ whole genome shotgun (WGS) entry which is preliminary data.</text>
</comment>
<dbReference type="GO" id="GO:0000324">
    <property type="term" value="C:fungal-type vacuole"/>
    <property type="evidence" value="ECO:0007669"/>
    <property type="project" value="TreeGrafter"/>
</dbReference>
<evidence type="ECO:0000256" key="4">
    <source>
        <dbReference type="ARBA" id="ARBA00022801"/>
    </source>
</evidence>
<accession>A0A4T0LZF8</accession>
<dbReference type="Gene3D" id="1.10.287.410">
    <property type="match status" value="1"/>
</dbReference>
<name>A0A4T0LZF8_9BASI</name>
<dbReference type="Gene3D" id="3.40.50.1820">
    <property type="entry name" value="alpha/beta hydrolase"/>
    <property type="match status" value="1"/>
</dbReference>
<reference evidence="7 8" key="1">
    <citation type="submission" date="2019-03" db="EMBL/GenBank/DDBJ databases">
        <title>Sequencing 25 genomes of Wallemia mellicola.</title>
        <authorList>
            <person name="Gostincar C."/>
        </authorList>
    </citation>
    <scope>NUCLEOTIDE SEQUENCE [LARGE SCALE GENOMIC DNA]</scope>
    <source>
        <strain evidence="7 8">EXF-6152</strain>
    </source>
</reference>
<dbReference type="InterPro" id="IPR001563">
    <property type="entry name" value="Peptidase_S10"/>
</dbReference>
<keyword evidence="3 6" id="KW-0645">Protease</keyword>
<sequence>MINNKILLTAALAGTAIGLPSKSNGYASSLDYVDSGLSQFQSTVESIVQSIGLKWFDNNAHNSPISADELVIDDIKYKVLKHDQFPDHRIRLSEPKLCDAGVQQYSGYVDISDSRSLFFWFFESRSDPKSDPFVMWLNGGPGCSSSTGLLTELGPCSVAHGGKDTEYNTHSWNNNANLLFLDQPINVGYSYSDSDSVNTTPVAADDVYAFLQIFFKHYDDYAKLPFSIAAESYGGRYAPLIADVINNHNQIDKSVYMKQGAEDNFLHINLESILLGNGLTDPKIQFPAVYDYACHGPYKIFDPEGGECANLKSKANTCERLIDTCYKTDSRFTCLPAALYCWSGMYGGFQQLGLNPYDVRKTCDRKKDGDLCYKQMGWIETYLNQPEVKKELGVPKFVEFESCNFDVNRSFMGQGDSMHNSADPTIPNLLDSGVRVLVYAGKADFMCNYIGNKKWVEQLPHELGQEIAASNDETWIVDGNKAGAFKIAQNDKAVLQFVEIEGAGHMVPLDRGHEALALFNGWVHGNGLNSTVI</sequence>
<dbReference type="EC" id="3.4.16.-" evidence="6"/>
<evidence type="ECO:0000313" key="7">
    <source>
        <dbReference type="EMBL" id="TIB75548.1"/>
    </source>
</evidence>
<dbReference type="PANTHER" id="PTHR11802:SF452">
    <property type="entry name" value="CARBOXYPEPTIDASE"/>
    <property type="match status" value="1"/>
</dbReference>
<dbReference type="AlphaFoldDB" id="A0A4T0LZF8"/>
<dbReference type="SUPFAM" id="SSF53474">
    <property type="entry name" value="alpha/beta-Hydrolases"/>
    <property type="match status" value="1"/>
</dbReference>
<protein>
    <recommendedName>
        <fullName evidence="6">Carboxypeptidase</fullName>
        <ecNumber evidence="6">3.4.16.-</ecNumber>
    </recommendedName>
</protein>
<comment type="similarity">
    <text evidence="1 6">Belongs to the peptidase S10 family.</text>
</comment>
<evidence type="ECO:0000256" key="1">
    <source>
        <dbReference type="ARBA" id="ARBA00009431"/>
    </source>
</evidence>
<keyword evidence="6" id="KW-0732">Signal</keyword>
<dbReference type="GO" id="GO:0006508">
    <property type="term" value="P:proteolysis"/>
    <property type="evidence" value="ECO:0007669"/>
    <property type="project" value="UniProtKB-KW"/>
</dbReference>
<evidence type="ECO:0000256" key="6">
    <source>
        <dbReference type="RuleBase" id="RU361156"/>
    </source>
</evidence>
<evidence type="ECO:0000313" key="8">
    <source>
        <dbReference type="Proteomes" id="UP000310685"/>
    </source>
</evidence>
<feature type="signal peptide" evidence="6">
    <location>
        <begin position="1"/>
        <end position="18"/>
    </location>
</feature>
<gene>
    <name evidence="7" type="ORF">E3Q22_03957</name>
</gene>
<dbReference type="InterPro" id="IPR018202">
    <property type="entry name" value="Ser_caboxypep_ser_AS"/>
</dbReference>